<dbReference type="Gene3D" id="3.30.460.10">
    <property type="entry name" value="Beta Polymerase, domain 2"/>
    <property type="match status" value="1"/>
</dbReference>
<dbReference type="SUPFAM" id="SSF81301">
    <property type="entry name" value="Nucleotidyltransferase"/>
    <property type="match status" value="1"/>
</dbReference>
<name>A0A4R1QCM5_9BACL</name>
<organism evidence="2 3">
    <name type="scientific">Thermolongibacillus altinsuensis</name>
    <dbReference type="NCBI Taxonomy" id="575256"/>
    <lineage>
        <taxon>Bacteria</taxon>
        <taxon>Bacillati</taxon>
        <taxon>Bacillota</taxon>
        <taxon>Bacilli</taxon>
        <taxon>Bacillales</taxon>
        <taxon>Anoxybacillaceae</taxon>
        <taxon>Thermolongibacillus</taxon>
    </lineage>
</organism>
<sequence>MYGISEKVYQRLMDYFQHEKEIQKVILFGSRAKNMARYNSDIDLCIDYRGTQKGKILDDIDRIVGIYSCDVLFADSLNEEIKQQILRDGKVIYSMPS</sequence>
<keyword evidence="3" id="KW-1185">Reference proteome</keyword>
<feature type="domain" description="Polymerase beta nucleotidyltransferase" evidence="1">
    <location>
        <begin position="11"/>
        <end position="94"/>
    </location>
</feature>
<dbReference type="CDD" id="cd05403">
    <property type="entry name" value="NT_KNTase_like"/>
    <property type="match status" value="1"/>
</dbReference>
<dbReference type="EMBL" id="SLUL01000009">
    <property type="protein sequence ID" value="TCL48422.1"/>
    <property type="molecule type" value="Genomic_DNA"/>
</dbReference>
<gene>
    <name evidence="2" type="ORF">EDD69_10952</name>
</gene>
<dbReference type="PANTHER" id="PTHR43852">
    <property type="entry name" value="NUCLEOTIDYLTRANSFERASE"/>
    <property type="match status" value="1"/>
</dbReference>
<dbReference type="PANTHER" id="PTHR43852:SF3">
    <property type="entry name" value="NUCLEOTIDYLTRANSFERASE"/>
    <property type="match status" value="1"/>
</dbReference>
<accession>A0A4R1QCM5</accession>
<dbReference type="InterPro" id="IPR043519">
    <property type="entry name" value="NT_sf"/>
</dbReference>
<evidence type="ECO:0000313" key="3">
    <source>
        <dbReference type="Proteomes" id="UP000295658"/>
    </source>
</evidence>
<reference evidence="2 3" key="1">
    <citation type="submission" date="2019-03" db="EMBL/GenBank/DDBJ databases">
        <title>Genomic Encyclopedia of Type Strains, Phase IV (KMG-IV): sequencing the most valuable type-strain genomes for metagenomic binning, comparative biology and taxonomic classification.</title>
        <authorList>
            <person name="Goeker M."/>
        </authorList>
    </citation>
    <scope>NUCLEOTIDE SEQUENCE [LARGE SCALE GENOMIC DNA]</scope>
    <source>
        <strain evidence="2 3">DSM 24979</strain>
    </source>
</reference>
<dbReference type="InterPro" id="IPR052930">
    <property type="entry name" value="TA_antitoxin_MntA"/>
</dbReference>
<evidence type="ECO:0000259" key="1">
    <source>
        <dbReference type="Pfam" id="PF18765"/>
    </source>
</evidence>
<dbReference type="AlphaFoldDB" id="A0A4R1QCM5"/>
<dbReference type="Pfam" id="PF18765">
    <property type="entry name" value="Polbeta"/>
    <property type="match status" value="1"/>
</dbReference>
<evidence type="ECO:0000313" key="2">
    <source>
        <dbReference type="EMBL" id="TCL48422.1"/>
    </source>
</evidence>
<keyword evidence="2" id="KW-0808">Transferase</keyword>
<dbReference type="GO" id="GO:0016740">
    <property type="term" value="F:transferase activity"/>
    <property type="evidence" value="ECO:0007669"/>
    <property type="project" value="UniProtKB-KW"/>
</dbReference>
<dbReference type="InterPro" id="IPR041633">
    <property type="entry name" value="Polbeta"/>
</dbReference>
<comment type="caution">
    <text evidence="2">The sequence shown here is derived from an EMBL/GenBank/DDBJ whole genome shotgun (WGS) entry which is preliminary data.</text>
</comment>
<dbReference type="Proteomes" id="UP000295658">
    <property type="component" value="Unassembled WGS sequence"/>
</dbReference>
<protein>
    <submittedName>
        <fullName evidence="2">Putative nucleotidyltransferase</fullName>
    </submittedName>
</protein>
<proteinExistence type="predicted"/>